<dbReference type="InterPro" id="IPR042529">
    <property type="entry name" value="IF_2B-like_C"/>
</dbReference>
<organism evidence="4 5">
    <name type="scientific">Mycena pura</name>
    <dbReference type="NCBI Taxonomy" id="153505"/>
    <lineage>
        <taxon>Eukaryota</taxon>
        <taxon>Fungi</taxon>
        <taxon>Dikarya</taxon>
        <taxon>Basidiomycota</taxon>
        <taxon>Agaricomycotina</taxon>
        <taxon>Agaricomycetes</taxon>
        <taxon>Agaricomycetidae</taxon>
        <taxon>Agaricales</taxon>
        <taxon>Marasmiineae</taxon>
        <taxon>Mycenaceae</taxon>
        <taxon>Mycena</taxon>
    </lineage>
</organism>
<evidence type="ECO:0000313" key="5">
    <source>
        <dbReference type="Proteomes" id="UP001219525"/>
    </source>
</evidence>
<keyword evidence="1 3" id="KW-0486">Methionine biosynthesis</keyword>
<keyword evidence="2 3" id="KW-0413">Isomerase</keyword>
<dbReference type="InterPro" id="IPR011559">
    <property type="entry name" value="Initiation_fac_2B_a/b/d"/>
</dbReference>
<reference evidence="4" key="1">
    <citation type="submission" date="2023-03" db="EMBL/GenBank/DDBJ databases">
        <title>Massive genome expansion in bonnet fungi (Mycena s.s.) driven by repeated elements and novel gene families across ecological guilds.</title>
        <authorList>
            <consortium name="Lawrence Berkeley National Laboratory"/>
            <person name="Harder C.B."/>
            <person name="Miyauchi S."/>
            <person name="Viragh M."/>
            <person name="Kuo A."/>
            <person name="Thoen E."/>
            <person name="Andreopoulos B."/>
            <person name="Lu D."/>
            <person name="Skrede I."/>
            <person name="Drula E."/>
            <person name="Henrissat B."/>
            <person name="Morin E."/>
            <person name="Kohler A."/>
            <person name="Barry K."/>
            <person name="LaButti K."/>
            <person name="Morin E."/>
            <person name="Salamov A."/>
            <person name="Lipzen A."/>
            <person name="Mereny Z."/>
            <person name="Hegedus B."/>
            <person name="Baldrian P."/>
            <person name="Stursova M."/>
            <person name="Weitz H."/>
            <person name="Taylor A."/>
            <person name="Grigoriev I.V."/>
            <person name="Nagy L.G."/>
            <person name="Martin F."/>
            <person name="Kauserud H."/>
        </authorList>
    </citation>
    <scope>NUCLEOTIDE SEQUENCE</scope>
    <source>
        <strain evidence="4">9144</strain>
    </source>
</reference>
<gene>
    <name evidence="3" type="primary">MRI1</name>
    <name evidence="4" type="ORF">GGX14DRAFT_438723</name>
</gene>
<protein>
    <recommendedName>
        <fullName evidence="3">Methylthioribose-1-phosphate isomerase</fullName>
        <shortName evidence="3">M1Pi</shortName>
        <shortName evidence="3">MTR-1-P isomerase</shortName>
        <ecNumber evidence="3">5.3.1.23</ecNumber>
    </recommendedName>
    <alternativeName>
        <fullName evidence="3">S-methyl-5-thioribose-1-phosphate isomerase</fullName>
    </alternativeName>
    <alternativeName>
        <fullName evidence="3">Translation initiation factor eIF-2B subunit alpha/beta/delta-like protein</fullName>
    </alternativeName>
</protein>
<comment type="catalytic activity">
    <reaction evidence="3">
        <text>5-(methylsulfanyl)-alpha-D-ribose 1-phosphate = 5-(methylsulfanyl)-D-ribulose 1-phosphate</text>
        <dbReference type="Rhea" id="RHEA:19989"/>
        <dbReference type="ChEBI" id="CHEBI:58533"/>
        <dbReference type="ChEBI" id="CHEBI:58548"/>
        <dbReference type="EC" id="5.3.1.23"/>
    </reaction>
</comment>
<comment type="caution">
    <text evidence="4">The sequence shown here is derived from an EMBL/GenBank/DDBJ whole genome shotgun (WGS) entry which is preliminary data.</text>
</comment>
<name>A0AAD6VNZ4_9AGAR</name>
<dbReference type="NCBIfam" id="TIGR00524">
    <property type="entry name" value="eIF-2B_rel"/>
    <property type="match status" value="1"/>
</dbReference>
<dbReference type="Gene3D" id="3.40.50.10470">
    <property type="entry name" value="Translation initiation factor eif-2b, domain 2"/>
    <property type="match status" value="1"/>
</dbReference>
<dbReference type="FunFam" id="1.20.120.420:FF:000003">
    <property type="entry name" value="Methylthioribose-1-phosphate isomerase"/>
    <property type="match status" value="1"/>
</dbReference>
<evidence type="ECO:0000256" key="2">
    <source>
        <dbReference type="ARBA" id="ARBA00023235"/>
    </source>
</evidence>
<dbReference type="AlphaFoldDB" id="A0AAD6VNZ4"/>
<dbReference type="Proteomes" id="UP001219525">
    <property type="component" value="Unassembled WGS sequence"/>
</dbReference>
<dbReference type="PANTHER" id="PTHR43475:SF1">
    <property type="entry name" value="METHYLTHIORIBOSE-1-PHOSPHATE ISOMERASE"/>
    <property type="match status" value="1"/>
</dbReference>
<dbReference type="EC" id="5.3.1.23" evidence="3"/>
<evidence type="ECO:0000256" key="3">
    <source>
        <dbReference type="HAMAP-Rule" id="MF_03119"/>
    </source>
</evidence>
<dbReference type="Gene3D" id="1.20.120.420">
    <property type="entry name" value="translation initiation factor eif-2b, domain 1"/>
    <property type="match status" value="1"/>
</dbReference>
<feature type="active site" description="Proton donor" evidence="3">
    <location>
        <position position="263"/>
    </location>
</feature>
<dbReference type="InterPro" id="IPR037171">
    <property type="entry name" value="NagB/RpiA_transferase-like"/>
</dbReference>
<dbReference type="GO" id="GO:0005634">
    <property type="term" value="C:nucleus"/>
    <property type="evidence" value="ECO:0007669"/>
    <property type="project" value="UniProtKB-SubCell"/>
</dbReference>
<comment type="subcellular location">
    <subcellularLocation>
        <location evidence="3">Cytoplasm</location>
    </subcellularLocation>
    <subcellularLocation>
        <location evidence="3">Nucleus</location>
    </subcellularLocation>
</comment>
<dbReference type="GO" id="GO:0046523">
    <property type="term" value="F:S-methyl-5-thioribose-1-phosphate isomerase activity"/>
    <property type="evidence" value="ECO:0007669"/>
    <property type="project" value="UniProtKB-UniRule"/>
</dbReference>
<accession>A0AAD6VNZ4</accession>
<evidence type="ECO:0000256" key="1">
    <source>
        <dbReference type="ARBA" id="ARBA00023167"/>
    </source>
</evidence>
<dbReference type="InterPro" id="IPR000649">
    <property type="entry name" value="IF-2B-related"/>
</dbReference>
<feature type="site" description="Transition state stabilizer" evidence="3">
    <location>
        <position position="179"/>
    </location>
</feature>
<dbReference type="GO" id="GO:0019509">
    <property type="term" value="P:L-methionine salvage from methylthioadenosine"/>
    <property type="evidence" value="ECO:0007669"/>
    <property type="project" value="UniProtKB-UniRule"/>
</dbReference>
<dbReference type="SUPFAM" id="SSF100950">
    <property type="entry name" value="NagB/RpiA/CoA transferase-like"/>
    <property type="match status" value="1"/>
</dbReference>
<dbReference type="NCBIfam" id="NF004326">
    <property type="entry name" value="PRK05720.1"/>
    <property type="match status" value="1"/>
</dbReference>
<keyword evidence="3" id="KW-0963">Cytoplasm</keyword>
<keyword evidence="3" id="KW-0028">Amino-acid biosynthesis</keyword>
<comment type="pathway">
    <text evidence="3">Amino-acid biosynthesis; L-methionine biosynthesis via salvage pathway; L-methionine from S-methyl-5-thio-alpha-D-ribose 1-phosphate: step 1/6.</text>
</comment>
<keyword evidence="5" id="KW-1185">Reference proteome</keyword>
<keyword evidence="3" id="KW-0539">Nucleus</keyword>
<sequence length="387" mass="41366">MPPKFPLTSIKFDGDRLEIVNQLLLPHSTEFIEINTIEDAHDAIKSMKIRGAPAIASLAALAFASHLSRALKASADFLSSPDTIRAHVEPILAYLDTARPTAVNLSAAMQRLTTTLEASIVAGKDARTICTDLVAEAHKVADEDIGRNKKMAQWGGDWLVDRNKHNGGTGTKLNVLTVCNTGSLATSVRTSSLRTALGLITYLHESGKLATAYYTQTTPYHQGSRLTALELQTLEISSVMICDTMVGSLFQHHNIHAVVVGADRITKNGDTANKIGTYNAAVIAARHKIPFVVVAPISTVDVAITDGSGIPIEQRPPIEACLVRGAVYPSDGESKQATVMITPPGLKGIYNPSFDVTPAELITAIVTEKGVATRRPGELIFDLSSVV</sequence>
<dbReference type="Pfam" id="PF01008">
    <property type="entry name" value="IF-2B"/>
    <property type="match status" value="1"/>
</dbReference>
<proteinExistence type="inferred from homology"/>
<dbReference type="EMBL" id="JARJCW010000013">
    <property type="protein sequence ID" value="KAJ7217877.1"/>
    <property type="molecule type" value="Genomic_DNA"/>
</dbReference>
<dbReference type="InterPro" id="IPR005251">
    <property type="entry name" value="IF-M1Pi"/>
</dbReference>
<comment type="similarity">
    <text evidence="3">Belongs to the eIF-2B alpha/beta/delta subunits family. MtnA subfamily.</text>
</comment>
<dbReference type="HAMAP" id="MF_01678">
    <property type="entry name" value="Salvage_MtnA"/>
    <property type="match status" value="1"/>
</dbReference>
<comment type="function">
    <text evidence="3">Catalyzes the interconversion of methylthioribose-1-phosphate (MTR-1-P) into methylthioribulose-1-phosphate (MTRu-1-P).</text>
</comment>
<dbReference type="GO" id="GO:0005737">
    <property type="term" value="C:cytoplasm"/>
    <property type="evidence" value="ECO:0007669"/>
    <property type="project" value="UniProtKB-SubCell"/>
</dbReference>
<dbReference type="PANTHER" id="PTHR43475">
    <property type="entry name" value="METHYLTHIORIBOSE-1-PHOSPHATE ISOMERASE"/>
    <property type="match status" value="1"/>
</dbReference>
<dbReference type="NCBIfam" id="TIGR00512">
    <property type="entry name" value="salvage_mtnA"/>
    <property type="match status" value="1"/>
</dbReference>
<dbReference type="InterPro" id="IPR027363">
    <property type="entry name" value="M1Pi_N"/>
</dbReference>
<evidence type="ECO:0000313" key="4">
    <source>
        <dbReference type="EMBL" id="KAJ7217877.1"/>
    </source>
</evidence>